<dbReference type="InterPro" id="IPR009003">
    <property type="entry name" value="Peptidase_S1_PA"/>
</dbReference>
<dbReference type="PROSITE" id="PS50240">
    <property type="entry name" value="TRYPSIN_DOM"/>
    <property type="match status" value="1"/>
</dbReference>
<evidence type="ECO:0000256" key="3">
    <source>
        <dbReference type="ARBA" id="ARBA00023180"/>
    </source>
</evidence>
<evidence type="ECO:0000259" key="6">
    <source>
        <dbReference type="PROSITE" id="PS50240"/>
    </source>
</evidence>
<dbReference type="PANTHER" id="PTHR24252:SF7">
    <property type="entry name" value="HYALIN"/>
    <property type="match status" value="1"/>
</dbReference>
<dbReference type="GO" id="GO:0006508">
    <property type="term" value="P:proteolysis"/>
    <property type="evidence" value="ECO:0007669"/>
    <property type="project" value="UniProtKB-KW"/>
</dbReference>
<dbReference type="FunFam" id="2.40.10.10:FF:000028">
    <property type="entry name" value="Serine protease easter"/>
    <property type="match status" value="1"/>
</dbReference>
<dbReference type="Gene3D" id="2.40.10.10">
    <property type="entry name" value="Trypsin-like serine proteases"/>
    <property type="match status" value="1"/>
</dbReference>
<keyword evidence="2" id="KW-1015">Disulfide bond</keyword>
<dbReference type="PANTHER" id="PTHR24252">
    <property type="entry name" value="ACROSIN-RELATED"/>
    <property type="match status" value="1"/>
</dbReference>
<dbReference type="SMART" id="SM00020">
    <property type="entry name" value="Tryp_SPc"/>
    <property type="match status" value="1"/>
</dbReference>
<accession>A0A0K2TFX3</accession>
<dbReference type="AlphaFoldDB" id="A0A0K2TFX3"/>
<evidence type="ECO:0000256" key="4">
    <source>
        <dbReference type="ARBA" id="ARBA00024195"/>
    </source>
</evidence>
<dbReference type="InterPro" id="IPR043504">
    <property type="entry name" value="Peptidase_S1_PA_chymotrypsin"/>
</dbReference>
<reference evidence="7" key="1">
    <citation type="submission" date="2014-05" db="EMBL/GenBank/DDBJ databases">
        <authorList>
            <person name="Chronopoulou M."/>
        </authorList>
    </citation>
    <scope>NUCLEOTIDE SEQUENCE</scope>
    <source>
        <tissue evidence="7">Whole organism</tissue>
    </source>
</reference>
<evidence type="ECO:0000256" key="5">
    <source>
        <dbReference type="SAM" id="MobiDB-lite"/>
    </source>
</evidence>
<keyword evidence="7" id="KW-0378">Hydrolase</keyword>
<feature type="compositionally biased region" description="Polar residues" evidence="5">
    <location>
        <begin position="46"/>
        <end position="63"/>
    </location>
</feature>
<dbReference type="PRINTS" id="PR00722">
    <property type="entry name" value="CHYMOTRYPSIN"/>
</dbReference>
<dbReference type="PROSITE" id="PS00134">
    <property type="entry name" value="TRYPSIN_HIS"/>
    <property type="match status" value="1"/>
</dbReference>
<name>A0A0K2TFX3_LEPSM</name>
<sequence length="202" mass="22037">MSVPTSNQSLLRPNSGGSSSFNGVLSFGTTNSGGGSSPNGQPFFGNPSTPADSPSSFTPKCGVTSQNVGTRIVNGRIAGPNQWPWMVALLKSRNLEHHCGGTFISNQYILTAAHCVERYDPSELIARLAEFNLSLRNETPSFDVQITEIIIHEGYQDYTYQNDIAIIKLIRLVKYSETINHICLPPRNKFFTGQEALAIGWG</sequence>
<dbReference type="GO" id="GO:0004252">
    <property type="term" value="F:serine-type endopeptidase activity"/>
    <property type="evidence" value="ECO:0007669"/>
    <property type="project" value="InterPro"/>
</dbReference>
<dbReference type="Pfam" id="PF00089">
    <property type="entry name" value="Trypsin"/>
    <property type="match status" value="1"/>
</dbReference>
<feature type="region of interest" description="Disordered" evidence="5">
    <location>
        <begin position="22"/>
        <end position="63"/>
    </location>
</feature>
<proteinExistence type="inferred from homology"/>
<gene>
    <name evidence="7" type="primary">SP67</name>
</gene>
<comment type="similarity">
    <text evidence="4">Belongs to the peptidase S1 family. CLIP subfamily.</text>
</comment>
<keyword evidence="3" id="KW-0325">Glycoprotein</keyword>
<dbReference type="SUPFAM" id="SSF50494">
    <property type="entry name" value="Trypsin-like serine proteases"/>
    <property type="match status" value="1"/>
</dbReference>
<protein>
    <submittedName>
        <fullName evidence="7">Serine protease 67 [Nasonia vitripennis]</fullName>
    </submittedName>
</protein>
<dbReference type="EMBL" id="HACA01007528">
    <property type="protein sequence ID" value="CDW24889.1"/>
    <property type="molecule type" value="Transcribed_RNA"/>
</dbReference>
<dbReference type="InterPro" id="IPR001254">
    <property type="entry name" value="Trypsin_dom"/>
</dbReference>
<evidence type="ECO:0000313" key="7">
    <source>
        <dbReference type="EMBL" id="CDW24889.1"/>
    </source>
</evidence>
<feature type="domain" description="Peptidase S1" evidence="6">
    <location>
        <begin position="72"/>
        <end position="202"/>
    </location>
</feature>
<dbReference type="CDD" id="cd00190">
    <property type="entry name" value="Tryp_SPc"/>
    <property type="match status" value="1"/>
</dbReference>
<keyword evidence="1" id="KW-0732">Signal</keyword>
<dbReference type="InterPro" id="IPR018114">
    <property type="entry name" value="TRYPSIN_HIS"/>
</dbReference>
<evidence type="ECO:0000256" key="2">
    <source>
        <dbReference type="ARBA" id="ARBA00023157"/>
    </source>
</evidence>
<evidence type="ECO:0000256" key="1">
    <source>
        <dbReference type="ARBA" id="ARBA00022729"/>
    </source>
</evidence>
<keyword evidence="7" id="KW-0645">Protease</keyword>
<dbReference type="OrthoDB" id="10002959at2759"/>
<organism evidence="7">
    <name type="scientific">Lepeophtheirus salmonis</name>
    <name type="common">Salmon louse</name>
    <name type="synonym">Caligus salmonis</name>
    <dbReference type="NCBI Taxonomy" id="72036"/>
    <lineage>
        <taxon>Eukaryota</taxon>
        <taxon>Metazoa</taxon>
        <taxon>Ecdysozoa</taxon>
        <taxon>Arthropoda</taxon>
        <taxon>Crustacea</taxon>
        <taxon>Multicrustacea</taxon>
        <taxon>Hexanauplia</taxon>
        <taxon>Copepoda</taxon>
        <taxon>Siphonostomatoida</taxon>
        <taxon>Caligidae</taxon>
        <taxon>Lepeophtheirus</taxon>
    </lineage>
</organism>
<dbReference type="InterPro" id="IPR001314">
    <property type="entry name" value="Peptidase_S1A"/>
</dbReference>